<evidence type="ECO:0000313" key="2">
    <source>
        <dbReference type="EMBL" id="PSN63227.1"/>
    </source>
</evidence>
<accession>A0A2T2NCS4</accession>
<feature type="region of interest" description="Disordered" evidence="1">
    <location>
        <begin position="1"/>
        <end position="277"/>
    </location>
</feature>
<dbReference type="EMBL" id="KZ678140">
    <property type="protein sequence ID" value="PSN63227.1"/>
    <property type="molecule type" value="Genomic_DNA"/>
</dbReference>
<gene>
    <name evidence="2" type="ORF">BS50DRAFT_591408</name>
</gene>
<feature type="compositionally biased region" description="Basic and acidic residues" evidence="1">
    <location>
        <begin position="234"/>
        <end position="246"/>
    </location>
</feature>
<dbReference type="AlphaFoldDB" id="A0A2T2NCS4"/>
<name>A0A2T2NCS4_CORCC</name>
<feature type="compositionally biased region" description="Low complexity" evidence="1">
    <location>
        <begin position="146"/>
        <end position="162"/>
    </location>
</feature>
<feature type="compositionally biased region" description="Basic and acidic residues" evidence="1">
    <location>
        <begin position="257"/>
        <end position="270"/>
    </location>
</feature>
<evidence type="ECO:0000313" key="3">
    <source>
        <dbReference type="Proteomes" id="UP000240883"/>
    </source>
</evidence>
<dbReference type="Proteomes" id="UP000240883">
    <property type="component" value="Unassembled WGS sequence"/>
</dbReference>
<feature type="compositionally biased region" description="Low complexity" evidence="1">
    <location>
        <begin position="31"/>
        <end position="40"/>
    </location>
</feature>
<dbReference type="OrthoDB" id="5429993at2759"/>
<sequence>MPIPSLTSSLKSKGLLGKPKDTTSSAETRRPPSSSNSVSRTAQQSSLPQPSDVDGPRRRSLLPQRGTSISLPRGSGIDATKAASSATGERLRPRSMYQTTSSARIESHADMEKAPSTRSTQAQEAIDRAAMPPPPPPTGLSRTQSLRRPTLPTQQTQPPVTRGHSRAQSTSTVARPRTGSIDTRSRAERPKSLVVSSDSMPPPAPPSSNVASAGTRSSTRLAALQRPRSASTRAKPEAADKAEHSAATRAGEPSTSDTRRRLPSRDEPKKPSRPAFNTMQQHFTPRKTAKAPTATFLHPAAESSGHTLPPEIVSLQAELLQLHLLHEASAEVNRQWELSAKRSLHHRFDEVASLYQVMRESERQGQEQKNLESLREWNNSNSSSGLAEHIQVLSGPLHELPSLVDSGGRFRRLVDDFERWASWVDEIQTARGHAANGRSADTGSVEGLGDAWQAENAALTRKLTAYSRDLDKLTQPAPGSSLSCIVATCKELLRGILEELRTMQMIHAGVVAQESEWVEDRLKSIARDIGAHLAETAGGNEAWRV</sequence>
<feature type="compositionally biased region" description="Low complexity" evidence="1">
    <location>
        <begin position="1"/>
        <end position="17"/>
    </location>
</feature>
<proteinExistence type="predicted"/>
<keyword evidence="3" id="KW-1185">Reference proteome</keyword>
<feature type="compositionally biased region" description="Basic and acidic residues" evidence="1">
    <location>
        <begin position="105"/>
        <end position="115"/>
    </location>
</feature>
<evidence type="ECO:0000256" key="1">
    <source>
        <dbReference type="SAM" id="MobiDB-lite"/>
    </source>
</evidence>
<dbReference type="STRING" id="1448308.A0A2T2NCS4"/>
<organism evidence="2 3">
    <name type="scientific">Corynespora cassiicola Philippines</name>
    <dbReference type="NCBI Taxonomy" id="1448308"/>
    <lineage>
        <taxon>Eukaryota</taxon>
        <taxon>Fungi</taxon>
        <taxon>Dikarya</taxon>
        <taxon>Ascomycota</taxon>
        <taxon>Pezizomycotina</taxon>
        <taxon>Dothideomycetes</taxon>
        <taxon>Pleosporomycetidae</taxon>
        <taxon>Pleosporales</taxon>
        <taxon>Corynesporascaceae</taxon>
        <taxon>Corynespora</taxon>
    </lineage>
</organism>
<reference evidence="2 3" key="1">
    <citation type="journal article" date="2018" name="Front. Microbiol.">
        <title>Genome-Wide Analysis of Corynespora cassiicola Leaf Fall Disease Putative Effectors.</title>
        <authorList>
            <person name="Lopez D."/>
            <person name="Ribeiro S."/>
            <person name="Label P."/>
            <person name="Fumanal B."/>
            <person name="Venisse J.S."/>
            <person name="Kohler A."/>
            <person name="de Oliveira R.R."/>
            <person name="Labutti K."/>
            <person name="Lipzen A."/>
            <person name="Lail K."/>
            <person name="Bauer D."/>
            <person name="Ohm R.A."/>
            <person name="Barry K.W."/>
            <person name="Spatafora J."/>
            <person name="Grigoriev I.V."/>
            <person name="Martin F.M."/>
            <person name="Pujade-Renaud V."/>
        </authorList>
    </citation>
    <scope>NUCLEOTIDE SEQUENCE [LARGE SCALE GENOMIC DNA]</scope>
    <source>
        <strain evidence="2 3">Philippines</strain>
    </source>
</reference>
<protein>
    <submittedName>
        <fullName evidence="2">Uncharacterized protein</fullName>
    </submittedName>
</protein>